<dbReference type="EMBL" id="JAVSJA010000001">
    <property type="protein sequence ID" value="MDT3676135.1"/>
    <property type="molecule type" value="Genomic_DNA"/>
</dbReference>
<keyword evidence="3" id="KW-1185">Reference proteome</keyword>
<organism evidence="2 3">
    <name type="scientific">Microcystis wesenbergii NRERC-220</name>
    <dbReference type="NCBI Taxonomy" id="3068991"/>
    <lineage>
        <taxon>Bacteria</taxon>
        <taxon>Bacillati</taxon>
        <taxon>Cyanobacteriota</taxon>
        <taxon>Cyanophyceae</taxon>
        <taxon>Oscillatoriophycideae</taxon>
        <taxon>Chroococcales</taxon>
        <taxon>Microcystaceae</taxon>
        <taxon>Microcystis</taxon>
    </lineage>
</organism>
<dbReference type="Proteomes" id="UP001180650">
    <property type="component" value="Unassembled WGS sequence"/>
</dbReference>
<evidence type="ECO:0000313" key="2">
    <source>
        <dbReference type="EMBL" id="MDT3676135.1"/>
    </source>
</evidence>
<proteinExistence type="predicted"/>
<reference evidence="2" key="1">
    <citation type="submission" date="2023-08" db="EMBL/GenBank/DDBJ databases">
        <authorList>
            <person name="Park H.-K."/>
            <person name="Kim I.-S."/>
        </authorList>
    </citation>
    <scope>NUCLEOTIDE SEQUENCE</scope>
    <source>
        <strain evidence="2">NRERC-220</strain>
    </source>
</reference>
<sequence length="58" mass="6521">MSIQAVRQFNEIAESDLEIQNSLEVTTDVQSLMALTVILASERGFSFTSEDLAEYYSE</sequence>
<evidence type="ECO:0000259" key="1">
    <source>
        <dbReference type="Pfam" id="PF07862"/>
    </source>
</evidence>
<protein>
    <submittedName>
        <fullName evidence="2">Nif11-like leader peptide family natural product</fullName>
    </submittedName>
</protein>
<dbReference type="InterPro" id="IPR012903">
    <property type="entry name" value="Nif11"/>
</dbReference>
<dbReference type="Pfam" id="PF07862">
    <property type="entry name" value="Nif11"/>
    <property type="match status" value="1"/>
</dbReference>
<name>A0ABU3HNJ8_9CHRO</name>
<evidence type="ECO:0000313" key="3">
    <source>
        <dbReference type="Proteomes" id="UP001180650"/>
    </source>
</evidence>
<feature type="domain" description="Nif11" evidence="1">
    <location>
        <begin position="1"/>
        <end position="52"/>
    </location>
</feature>
<comment type="caution">
    <text evidence="2">The sequence shown here is derived from an EMBL/GenBank/DDBJ whole genome shotgun (WGS) entry which is preliminary data.</text>
</comment>
<accession>A0ABU3HNJ8</accession>
<dbReference type="RefSeq" id="WP_238567760.1">
    <property type="nucleotide sequence ID" value="NZ_JAVSJA010000001.1"/>
</dbReference>
<gene>
    <name evidence="2" type="ORF">RAM70_17080</name>
</gene>